<dbReference type="EMBL" id="KB020620">
    <property type="protein sequence ID" value="ELA34411.1"/>
    <property type="molecule type" value="Genomic_DNA"/>
</dbReference>
<feature type="compositionally biased region" description="Low complexity" evidence="1">
    <location>
        <begin position="219"/>
        <end position="230"/>
    </location>
</feature>
<feature type="compositionally biased region" description="Polar residues" evidence="1">
    <location>
        <begin position="144"/>
        <end position="153"/>
    </location>
</feature>
<proteinExistence type="predicted"/>
<name>L2G821_COLFN</name>
<feature type="compositionally biased region" description="Low complexity" evidence="1">
    <location>
        <begin position="1"/>
        <end position="17"/>
    </location>
</feature>
<gene>
    <name evidence="2" type="ORF">CGGC5_5738</name>
</gene>
<feature type="region of interest" description="Disordered" evidence="1">
    <location>
        <begin position="1"/>
        <end position="235"/>
    </location>
</feature>
<feature type="compositionally biased region" description="Low complexity" evidence="1">
    <location>
        <begin position="33"/>
        <end position="46"/>
    </location>
</feature>
<dbReference type="AlphaFoldDB" id="L2G821"/>
<feature type="compositionally biased region" description="Polar residues" evidence="1">
    <location>
        <begin position="100"/>
        <end position="113"/>
    </location>
</feature>
<feature type="compositionally biased region" description="Polar residues" evidence="1">
    <location>
        <begin position="193"/>
        <end position="218"/>
    </location>
</feature>
<sequence>MSLPPISSISPASTTSLVQDHNPKGQNQQGAYAISTAASSQSPQSQFNDGPSPASQNHHYPPPPPLPVNTRPAENHEVVPTDAQYVTGEPYHYQPFGPSNVVQAATSTCSSALSPEAVTPADRQQTSYPPPPPTPQKIPLEGGNSDNGQSNFNDDVASVSTSAESTAPSMLIHNLPLRPAPAPSGQRPESRDSPPSVQQRPTTNTEQVRSRQENTSFQSSPTRTSTSKSSDPALDGWRRAVPIPVFSEDGKPNDILWDCPESRLVDYETDWYHLSDIPNFTICTCCYDMYLAATPLSASFQRVRRPRGACGLNTHRVTKVLIPQYLKTLDPQPLRDYMTKRLSIQDCHGVGGVKGTAGVKWFKPLDTRLNGLLSCEACFEDVILGTAFHQNWAPYDSTQAEDDVWACDICITYIGRILINYSLTHNWEDWIQSTIKYLNLPKCEPGVAVSPLSRKWFQLSGGRVPDFKICEKCFKESLASTPLDHEFEYISVEPITMGLNWMQVALGHHIQEPEPWLCSVTNNFPLAMAISMAKGLKEIDVLVGASETVLTNSPCTEKEAYRDTWYTLTGGNVPEGFKICPACYAAWVVPLKLDRFYETARGVDPTKRFVCSLHSSSPRWTQQIYRWSEAIETGVWSRYSNWVRTFADVPPCAGDGQIMNAKWYGWEDCTICADCWITFCKDAHPAAASLPMDYHKQLVPDARMCCMYSPRMRQKWVEACQAGDAGDLIALSRTRIQVYVQTVVEIRRLRQVHQMQLLQSQNAGTQSLSWANIERTRLLVGTDGYQHGNSTLGWHATSEGATSAAYMQEMNSLASQSWGTLIQIENLQNQWKMFE</sequence>
<protein>
    <submittedName>
        <fullName evidence="2">Integral membrane protein</fullName>
    </submittedName>
</protein>
<dbReference type="HOGENOM" id="CLU_295107_0_0_1"/>
<dbReference type="STRING" id="1213859.L2G821"/>
<feature type="compositionally biased region" description="Polar residues" evidence="1">
    <location>
        <begin position="47"/>
        <end position="58"/>
    </location>
</feature>
<accession>L2G821</accession>
<evidence type="ECO:0000313" key="2">
    <source>
        <dbReference type="EMBL" id="ELA34411.1"/>
    </source>
</evidence>
<feature type="compositionally biased region" description="Low complexity" evidence="1">
    <location>
        <begin position="156"/>
        <end position="169"/>
    </location>
</feature>
<evidence type="ECO:0000256" key="1">
    <source>
        <dbReference type="SAM" id="MobiDB-lite"/>
    </source>
</evidence>
<organism evidence="2">
    <name type="scientific">Colletotrichum fructicola (strain Nara gc5)</name>
    <name type="common">Anthracnose fungus</name>
    <name type="synonym">Colletotrichum gloeosporioides (strain Nara gc5)</name>
    <dbReference type="NCBI Taxonomy" id="1213859"/>
    <lineage>
        <taxon>Eukaryota</taxon>
        <taxon>Fungi</taxon>
        <taxon>Dikarya</taxon>
        <taxon>Ascomycota</taxon>
        <taxon>Pezizomycotina</taxon>
        <taxon>Sordariomycetes</taxon>
        <taxon>Hypocreomycetidae</taxon>
        <taxon>Glomerellales</taxon>
        <taxon>Glomerellaceae</taxon>
        <taxon>Colletotrichum</taxon>
        <taxon>Colletotrichum gloeosporioides species complex</taxon>
    </lineage>
</organism>
<reference evidence="2" key="1">
    <citation type="submission" date="2012-08" db="EMBL/GenBank/DDBJ databases">
        <title>Genome analysis of Colletotrichum orbiculare and Colletotrichum fructicola.</title>
        <authorList>
            <person name="Gan P.H.P."/>
            <person name="Ikeda K."/>
            <person name="Irieda H."/>
            <person name="Narusaka M."/>
            <person name="O'Connell R.J."/>
            <person name="Narusaka Y."/>
            <person name="Takano Y."/>
            <person name="Kubo Y."/>
            <person name="Shirasu K."/>
        </authorList>
    </citation>
    <scope>NUCLEOTIDE SEQUENCE</scope>
    <source>
        <strain evidence="2">Nara gc5</strain>
    </source>
</reference>